<keyword evidence="4 10" id="KW-0732">Signal</keyword>
<reference evidence="12 13" key="1">
    <citation type="journal article" date="2008" name="Nature">
        <title>The genome of the model beetle and pest Tribolium castaneum.</title>
        <authorList>
            <consortium name="Tribolium Genome Sequencing Consortium"/>
            <person name="Richards S."/>
            <person name="Gibbs R.A."/>
            <person name="Weinstock G.M."/>
            <person name="Brown S.J."/>
            <person name="Denell R."/>
            <person name="Beeman R.W."/>
            <person name="Gibbs R."/>
            <person name="Beeman R.W."/>
            <person name="Brown S.J."/>
            <person name="Bucher G."/>
            <person name="Friedrich M."/>
            <person name="Grimmelikhuijzen C.J."/>
            <person name="Klingler M."/>
            <person name="Lorenzen M."/>
            <person name="Richards S."/>
            <person name="Roth S."/>
            <person name="Schroder R."/>
            <person name="Tautz D."/>
            <person name="Zdobnov E.M."/>
            <person name="Muzny D."/>
            <person name="Gibbs R.A."/>
            <person name="Weinstock G.M."/>
            <person name="Attaway T."/>
            <person name="Bell S."/>
            <person name="Buhay C.J."/>
            <person name="Chandrabose M.N."/>
            <person name="Chavez D."/>
            <person name="Clerk-Blankenburg K.P."/>
            <person name="Cree A."/>
            <person name="Dao M."/>
            <person name="Davis C."/>
            <person name="Chacko J."/>
            <person name="Dinh H."/>
            <person name="Dugan-Rocha S."/>
            <person name="Fowler G."/>
            <person name="Garner T.T."/>
            <person name="Garnes J."/>
            <person name="Gnirke A."/>
            <person name="Hawes A."/>
            <person name="Hernandez J."/>
            <person name="Hines S."/>
            <person name="Holder M."/>
            <person name="Hume J."/>
            <person name="Jhangiani S.N."/>
            <person name="Joshi V."/>
            <person name="Khan Z.M."/>
            <person name="Jackson L."/>
            <person name="Kovar C."/>
            <person name="Kowis A."/>
            <person name="Lee S."/>
            <person name="Lewis L.R."/>
            <person name="Margolis J."/>
            <person name="Morgan M."/>
            <person name="Nazareth L.V."/>
            <person name="Nguyen N."/>
            <person name="Okwuonu G."/>
            <person name="Parker D."/>
            <person name="Richards S."/>
            <person name="Ruiz S.J."/>
            <person name="Santibanez J."/>
            <person name="Savard J."/>
            <person name="Scherer S.E."/>
            <person name="Schneider B."/>
            <person name="Sodergren E."/>
            <person name="Tautz D."/>
            <person name="Vattahil S."/>
            <person name="Villasana D."/>
            <person name="White C.S."/>
            <person name="Wright R."/>
            <person name="Park Y."/>
            <person name="Beeman R.W."/>
            <person name="Lord J."/>
            <person name="Oppert B."/>
            <person name="Lorenzen M."/>
            <person name="Brown S."/>
            <person name="Wang L."/>
            <person name="Savard J."/>
            <person name="Tautz D."/>
            <person name="Richards S."/>
            <person name="Weinstock G."/>
            <person name="Gibbs R.A."/>
            <person name="Liu Y."/>
            <person name="Worley K."/>
            <person name="Weinstock G."/>
            <person name="Elsik C.G."/>
            <person name="Reese J.T."/>
            <person name="Elhaik E."/>
            <person name="Landan G."/>
            <person name="Graur D."/>
            <person name="Arensburger P."/>
            <person name="Atkinson P."/>
            <person name="Beeman R.W."/>
            <person name="Beidler J."/>
            <person name="Brown S.J."/>
            <person name="Demuth J.P."/>
            <person name="Drury D.W."/>
            <person name="Du Y.Z."/>
            <person name="Fujiwara H."/>
            <person name="Lorenzen M."/>
            <person name="Maselli V."/>
            <person name="Osanai M."/>
            <person name="Park Y."/>
            <person name="Robertson H.M."/>
            <person name="Tu Z."/>
            <person name="Wang J.J."/>
            <person name="Wang S."/>
            <person name="Richards S."/>
            <person name="Song H."/>
            <person name="Zhang L."/>
            <person name="Sodergren E."/>
            <person name="Werner D."/>
            <person name="Stanke M."/>
            <person name="Morgenstern B."/>
            <person name="Solovyev V."/>
            <person name="Kosarev P."/>
            <person name="Brown G."/>
            <person name="Chen H.C."/>
            <person name="Ermolaeva O."/>
            <person name="Hlavina W."/>
            <person name="Kapustin Y."/>
            <person name="Kiryutin B."/>
            <person name="Kitts P."/>
            <person name="Maglott D."/>
            <person name="Pruitt K."/>
            <person name="Sapojnikov V."/>
            <person name="Souvorov A."/>
            <person name="Mackey A.J."/>
            <person name="Waterhouse R.M."/>
            <person name="Wyder S."/>
            <person name="Zdobnov E.M."/>
            <person name="Zdobnov E.M."/>
            <person name="Wyder S."/>
            <person name="Kriventseva E.V."/>
            <person name="Kadowaki T."/>
            <person name="Bork P."/>
            <person name="Aranda M."/>
            <person name="Bao R."/>
            <person name="Beermann A."/>
            <person name="Berns N."/>
            <person name="Bolognesi R."/>
            <person name="Bonneton F."/>
            <person name="Bopp D."/>
            <person name="Brown S.J."/>
            <person name="Bucher G."/>
            <person name="Butts T."/>
            <person name="Chaumot A."/>
            <person name="Denell R.E."/>
            <person name="Ferrier D.E."/>
            <person name="Friedrich M."/>
            <person name="Gordon C.M."/>
            <person name="Jindra M."/>
            <person name="Klingler M."/>
            <person name="Lan Q."/>
            <person name="Lattorff H.M."/>
            <person name="Laudet V."/>
            <person name="von Levetsow C."/>
            <person name="Liu Z."/>
            <person name="Lutz R."/>
            <person name="Lynch J.A."/>
            <person name="da Fonseca R.N."/>
            <person name="Posnien N."/>
            <person name="Reuter R."/>
            <person name="Roth S."/>
            <person name="Savard J."/>
            <person name="Schinko J.B."/>
            <person name="Schmitt C."/>
            <person name="Schoppmeier M."/>
            <person name="Schroder R."/>
            <person name="Shippy T.D."/>
            <person name="Simonnet F."/>
            <person name="Marques-Souza H."/>
            <person name="Tautz D."/>
            <person name="Tomoyasu Y."/>
            <person name="Trauner J."/>
            <person name="Van der Zee M."/>
            <person name="Vervoort M."/>
            <person name="Wittkopp N."/>
            <person name="Wimmer E.A."/>
            <person name="Yang X."/>
            <person name="Jones A.K."/>
            <person name="Sattelle D.B."/>
            <person name="Ebert P.R."/>
            <person name="Nelson D."/>
            <person name="Scott J.G."/>
            <person name="Beeman R.W."/>
            <person name="Muthukrishnan S."/>
            <person name="Kramer K.J."/>
            <person name="Arakane Y."/>
            <person name="Beeman R.W."/>
            <person name="Zhu Q."/>
            <person name="Hogenkamp D."/>
            <person name="Dixit R."/>
            <person name="Oppert B."/>
            <person name="Jiang H."/>
            <person name="Zou Z."/>
            <person name="Marshall J."/>
            <person name="Elpidina E."/>
            <person name="Vinokurov K."/>
            <person name="Oppert C."/>
            <person name="Zou Z."/>
            <person name="Evans J."/>
            <person name="Lu Z."/>
            <person name="Zhao P."/>
            <person name="Sumathipala N."/>
            <person name="Altincicek B."/>
            <person name="Vilcinskas A."/>
            <person name="Williams M."/>
            <person name="Hultmark D."/>
            <person name="Hetru C."/>
            <person name="Jiang H."/>
            <person name="Grimmelikhuijzen C.J."/>
            <person name="Hauser F."/>
            <person name="Cazzamali G."/>
            <person name="Williamson M."/>
            <person name="Park Y."/>
            <person name="Li B."/>
            <person name="Tanaka Y."/>
            <person name="Predel R."/>
            <person name="Neupert S."/>
            <person name="Schachtner J."/>
            <person name="Verleyen P."/>
            <person name="Raible F."/>
            <person name="Bork P."/>
            <person name="Friedrich M."/>
            <person name="Walden K.K."/>
            <person name="Robertson H.M."/>
            <person name="Angeli S."/>
            <person name="Foret S."/>
            <person name="Bucher G."/>
            <person name="Schuetz S."/>
            <person name="Maleszka R."/>
            <person name="Wimmer E.A."/>
            <person name="Beeman R.W."/>
            <person name="Lorenzen M."/>
            <person name="Tomoyasu Y."/>
            <person name="Miller S.C."/>
            <person name="Grossmann D."/>
            <person name="Bucher G."/>
        </authorList>
    </citation>
    <scope>NUCLEOTIDE SEQUENCE [LARGE SCALE GENOMIC DNA]</scope>
    <source>
        <strain evidence="12 13">Georgia GA2</strain>
    </source>
</reference>
<name>D6WSY4_TRICA</name>
<dbReference type="FunFam" id="2.40.10.10:FF:000025">
    <property type="entry name" value="serine proteases 1/2"/>
    <property type="match status" value="1"/>
</dbReference>
<keyword evidence="5 9" id="KW-0378">Hydrolase</keyword>
<evidence type="ECO:0000256" key="1">
    <source>
        <dbReference type="ARBA" id="ARBA00004613"/>
    </source>
</evidence>
<dbReference type="PRINTS" id="PR00722">
    <property type="entry name" value="CHYMOTRYPSIN"/>
</dbReference>
<dbReference type="InterPro" id="IPR009003">
    <property type="entry name" value="Peptidase_S1_PA"/>
</dbReference>
<accession>D6WSY4</accession>
<keyword evidence="7" id="KW-0865">Zymogen</keyword>
<comment type="subcellular location">
    <subcellularLocation>
        <location evidence="1">Secreted</location>
    </subcellularLocation>
</comment>
<dbReference type="Gene3D" id="2.40.10.10">
    <property type="entry name" value="Trypsin-like serine proteases"/>
    <property type="match status" value="2"/>
</dbReference>
<dbReference type="PROSITE" id="PS50240">
    <property type="entry name" value="TRYPSIN_DOM"/>
    <property type="match status" value="1"/>
</dbReference>
<protein>
    <submittedName>
        <fullName evidence="12">Serine protease P96</fullName>
    </submittedName>
</protein>
<keyword evidence="2" id="KW-0964">Secreted</keyword>
<dbReference type="InterPro" id="IPR043504">
    <property type="entry name" value="Peptidase_S1_PA_chymotrypsin"/>
</dbReference>
<dbReference type="GO" id="GO:0004252">
    <property type="term" value="F:serine-type endopeptidase activity"/>
    <property type="evidence" value="ECO:0000318"/>
    <property type="project" value="GO_Central"/>
</dbReference>
<dbReference type="MEROPS" id="S01.B16"/>
<dbReference type="GO" id="GO:0006508">
    <property type="term" value="P:proteolysis"/>
    <property type="evidence" value="ECO:0000318"/>
    <property type="project" value="GO_Central"/>
</dbReference>
<evidence type="ECO:0000256" key="7">
    <source>
        <dbReference type="ARBA" id="ARBA00023145"/>
    </source>
</evidence>
<dbReference type="InterPro" id="IPR001254">
    <property type="entry name" value="Trypsin_dom"/>
</dbReference>
<evidence type="ECO:0000256" key="4">
    <source>
        <dbReference type="ARBA" id="ARBA00022729"/>
    </source>
</evidence>
<feature type="chain" id="PRO_5007310782" evidence="10">
    <location>
        <begin position="17"/>
        <end position="277"/>
    </location>
</feature>
<evidence type="ECO:0000313" key="12">
    <source>
        <dbReference type="EMBL" id="EFA07506.2"/>
    </source>
</evidence>
<keyword evidence="8" id="KW-1015">Disulfide bond</keyword>
<dbReference type="PROSITE" id="PS00135">
    <property type="entry name" value="TRYPSIN_SER"/>
    <property type="match status" value="1"/>
</dbReference>
<dbReference type="eggNOG" id="KOG3627">
    <property type="taxonomic scope" value="Eukaryota"/>
</dbReference>
<dbReference type="SMART" id="SM00020">
    <property type="entry name" value="Tryp_SPc"/>
    <property type="match status" value="1"/>
</dbReference>
<dbReference type="EMBL" id="KQ971352">
    <property type="protein sequence ID" value="EFA07506.2"/>
    <property type="molecule type" value="Genomic_DNA"/>
</dbReference>
<evidence type="ECO:0000256" key="8">
    <source>
        <dbReference type="ARBA" id="ARBA00023157"/>
    </source>
</evidence>
<keyword evidence="3 9" id="KW-0645">Protease</keyword>
<dbReference type="OrthoDB" id="5565075at2759"/>
<dbReference type="InterPro" id="IPR033116">
    <property type="entry name" value="TRYPSIN_SER"/>
</dbReference>
<dbReference type="STRING" id="7070.D6WSY4"/>
<evidence type="ECO:0000259" key="11">
    <source>
        <dbReference type="PROSITE" id="PS50240"/>
    </source>
</evidence>
<evidence type="ECO:0000256" key="9">
    <source>
        <dbReference type="RuleBase" id="RU363034"/>
    </source>
</evidence>
<keyword evidence="6 9" id="KW-0720">Serine protease</keyword>
<evidence type="ECO:0000256" key="10">
    <source>
        <dbReference type="SAM" id="SignalP"/>
    </source>
</evidence>
<keyword evidence="13" id="KW-1185">Reference proteome</keyword>
<organism evidence="12 13">
    <name type="scientific">Tribolium castaneum</name>
    <name type="common">Red flour beetle</name>
    <dbReference type="NCBI Taxonomy" id="7070"/>
    <lineage>
        <taxon>Eukaryota</taxon>
        <taxon>Metazoa</taxon>
        <taxon>Ecdysozoa</taxon>
        <taxon>Arthropoda</taxon>
        <taxon>Hexapoda</taxon>
        <taxon>Insecta</taxon>
        <taxon>Pterygota</taxon>
        <taxon>Neoptera</taxon>
        <taxon>Endopterygota</taxon>
        <taxon>Coleoptera</taxon>
        <taxon>Polyphaga</taxon>
        <taxon>Cucujiformia</taxon>
        <taxon>Tenebrionidae</taxon>
        <taxon>Tenebrionidae incertae sedis</taxon>
        <taxon>Tribolium</taxon>
    </lineage>
</organism>
<dbReference type="InterPro" id="IPR001314">
    <property type="entry name" value="Peptidase_S1A"/>
</dbReference>
<dbReference type="KEGG" id="tca:658137"/>
<dbReference type="Proteomes" id="UP000007266">
    <property type="component" value="Linkage group 7"/>
</dbReference>
<dbReference type="SUPFAM" id="SSF50494">
    <property type="entry name" value="Trypsin-like serine proteases"/>
    <property type="match status" value="1"/>
</dbReference>
<dbReference type="InterPro" id="IPR050127">
    <property type="entry name" value="Serine_Proteases_S1"/>
</dbReference>
<dbReference type="InParanoid" id="D6WSY4"/>
<dbReference type="CDD" id="cd00190">
    <property type="entry name" value="Tryp_SPc"/>
    <property type="match status" value="1"/>
</dbReference>
<dbReference type="FunFam" id="2.40.10.10:FF:000005">
    <property type="entry name" value="Serine protease 37"/>
    <property type="match status" value="1"/>
</dbReference>
<dbReference type="FunCoup" id="D6WSY4">
    <property type="interactions" value="2"/>
</dbReference>
<dbReference type="PANTHER" id="PTHR24264:SF65">
    <property type="entry name" value="SRCR DOMAIN-CONTAINING PROTEIN"/>
    <property type="match status" value="1"/>
</dbReference>
<evidence type="ECO:0000256" key="2">
    <source>
        <dbReference type="ARBA" id="ARBA00022525"/>
    </source>
</evidence>
<evidence type="ECO:0000256" key="6">
    <source>
        <dbReference type="ARBA" id="ARBA00022825"/>
    </source>
</evidence>
<feature type="signal peptide" evidence="10">
    <location>
        <begin position="1"/>
        <end position="16"/>
    </location>
</feature>
<dbReference type="PANTHER" id="PTHR24264">
    <property type="entry name" value="TRYPSIN-RELATED"/>
    <property type="match status" value="1"/>
</dbReference>
<sequence length="277" mass="29626">MKLIICVVLGVALAQATQLKPAHVKPLFPPRRPSNFKPGVRITGGDEVVPHSLPYQVGLLIPTEEGTAFCGGSLLSPTTVLTAAHCGELATTIEIVLGAHKIREEEPEQIRVNSSEVIVHPDWNRLLLQNDLAILRIADGVELNENINTVPLPSRADAEKDYLDDLATASGWGKDSDAAETISDVLRSVQIPVGENGVCNLYYFGVIQDTHLCAHGDDGKSTCSGDSGGPLVASTGELIGVTSFGISFGCEIGWPSVYTRVTKYLDWIAENSDVVIN</sequence>
<dbReference type="HOGENOM" id="CLU_006842_7_6_1"/>
<proteinExistence type="predicted"/>
<gene>
    <name evidence="12" type="primary">AUGUSTUS-3.0.2_09602</name>
    <name evidence="12" type="ORF">TcasGA2_TC009602</name>
</gene>
<reference evidence="12 13" key="2">
    <citation type="journal article" date="2010" name="Nucleic Acids Res.">
        <title>BeetleBase in 2010: revisions to provide comprehensive genomic information for Tribolium castaneum.</title>
        <authorList>
            <person name="Kim H.S."/>
            <person name="Murphy T."/>
            <person name="Xia J."/>
            <person name="Caragea D."/>
            <person name="Park Y."/>
            <person name="Beeman R.W."/>
            <person name="Lorenzen M.D."/>
            <person name="Butcher S."/>
            <person name="Manak J.R."/>
            <person name="Brown S.J."/>
        </authorList>
    </citation>
    <scope>GENOME REANNOTATION</scope>
    <source>
        <strain evidence="12 13">Georgia GA2</strain>
    </source>
</reference>
<feature type="domain" description="Peptidase S1" evidence="11">
    <location>
        <begin position="42"/>
        <end position="273"/>
    </location>
</feature>
<dbReference type="GO" id="GO:0005576">
    <property type="term" value="C:extracellular region"/>
    <property type="evidence" value="ECO:0007669"/>
    <property type="project" value="UniProtKB-SubCell"/>
</dbReference>
<evidence type="ECO:0000256" key="3">
    <source>
        <dbReference type="ARBA" id="ARBA00022670"/>
    </source>
</evidence>
<dbReference type="InterPro" id="IPR018114">
    <property type="entry name" value="TRYPSIN_HIS"/>
</dbReference>
<dbReference type="AlphaFoldDB" id="D6WSY4"/>
<evidence type="ECO:0000256" key="5">
    <source>
        <dbReference type="ARBA" id="ARBA00022801"/>
    </source>
</evidence>
<dbReference type="PROSITE" id="PS00134">
    <property type="entry name" value="TRYPSIN_HIS"/>
    <property type="match status" value="1"/>
</dbReference>
<dbReference type="Pfam" id="PF00089">
    <property type="entry name" value="Trypsin"/>
    <property type="match status" value="1"/>
</dbReference>
<evidence type="ECO:0000313" key="13">
    <source>
        <dbReference type="Proteomes" id="UP000007266"/>
    </source>
</evidence>